<evidence type="ECO:0000313" key="3">
    <source>
        <dbReference type="Proteomes" id="UP000622580"/>
    </source>
</evidence>
<dbReference type="PANTHER" id="PTHR46732:SF8">
    <property type="entry name" value="ATP-DEPENDENT PROTEASE LA (LON) DOMAIN PROTEIN"/>
    <property type="match status" value="1"/>
</dbReference>
<dbReference type="InterPro" id="IPR046336">
    <property type="entry name" value="Lon_prtase_N_sf"/>
</dbReference>
<dbReference type="PANTHER" id="PTHR46732">
    <property type="entry name" value="ATP-DEPENDENT PROTEASE LA (LON) DOMAIN PROTEIN"/>
    <property type="match status" value="1"/>
</dbReference>
<sequence length="226" mass="24829">MKGERAIPGGYQSPSDLPQVIPVFPLDGALLLPGGDLPLRIFEPRYLNLIDDVMAGDRMIGMVQTRAGGERARPNLAHVGCAGRITSFNETSDGTYLITLTGVCRFEAGEELAVKTPYRQVRTSFAPFFGDLADEEVDPDEFDRKRFAAALKKYLNRRELDIDWDTAETAPLESLVTSLAMGLPFEPLEKQALLECPTLVERVDALTTLLEIDALDDGDDAGHSMQ</sequence>
<dbReference type="Pfam" id="PF02190">
    <property type="entry name" value="LON_substr_bdg"/>
    <property type="match status" value="1"/>
</dbReference>
<protein>
    <submittedName>
        <fullName evidence="2">LON peptidase substrate-binding domain-containing protein</fullName>
    </submittedName>
</protein>
<dbReference type="InterPro" id="IPR003111">
    <property type="entry name" value="Lon_prtase_N"/>
</dbReference>
<dbReference type="Proteomes" id="UP000622580">
    <property type="component" value="Unassembled WGS sequence"/>
</dbReference>
<dbReference type="SMART" id="SM00464">
    <property type="entry name" value="LON"/>
    <property type="match status" value="1"/>
</dbReference>
<dbReference type="EMBL" id="JAGSGD010000001">
    <property type="protein sequence ID" value="MBR7617950.1"/>
    <property type="molecule type" value="Genomic_DNA"/>
</dbReference>
<evidence type="ECO:0000259" key="1">
    <source>
        <dbReference type="PROSITE" id="PS51787"/>
    </source>
</evidence>
<proteinExistence type="predicted"/>
<dbReference type="InterPro" id="IPR015947">
    <property type="entry name" value="PUA-like_sf"/>
</dbReference>
<gene>
    <name evidence="2" type="ORF">JKL49_00995</name>
</gene>
<keyword evidence="3" id="KW-1185">Reference proteome</keyword>
<dbReference type="AlphaFoldDB" id="A0A941CWF2"/>
<accession>A0A941CWF2</accession>
<reference evidence="2" key="1">
    <citation type="submission" date="2021-04" db="EMBL/GenBank/DDBJ databases">
        <title>Draft genome assembly of strain Phenylobacterium sp. 20VBR1 using MiniION and Illumina platforms.</title>
        <authorList>
            <person name="Thomas F.A."/>
            <person name="Krishnan K.P."/>
            <person name="Sinha R.K."/>
        </authorList>
    </citation>
    <scope>NUCLEOTIDE SEQUENCE</scope>
    <source>
        <strain evidence="2">20VBR1</strain>
    </source>
</reference>
<dbReference type="SUPFAM" id="SSF88697">
    <property type="entry name" value="PUA domain-like"/>
    <property type="match status" value="1"/>
</dbReference>
<dbReference type="Gene3D" id="2.30.130.40">
    <property type="entry name" value="LON domain-like"/>
    <property type="match status" value="1"/>
</dbReference>
<dbReference type="PROSITE" id="PS51787">
    <property type="entry name" value="LON_N"/>
    <property type="match status" value="1"/>
</dbReference>
<name>A0A941CWF2_9CAUL</name>
<feature type="domain" description="Lon N-terminal" evidence="1">
    <location>
        <begin position="21"/>
        <end position="214"/>
    </location>
</feature>
<comment type="caution">
    <text evidence="2">The sequence shown here is derived from an EMBL/GenBank/DDBJ whole genome shotgun (WGS) entry which is preliminary data.</text>
</comment>
<organism evidence="2 3">
    <name type="scientific">Phenylobacterium glaciei</name>
    <dbReference type="NCBI Taxonomy" id="2803784"/>
    <lineage>
        <taxon>Bacteria</taxon>
        <taxon>Pseudomonadati</taxon>
        <taxon>Pseudomonadota</taxon>
        <taxon>Alphaproteobacteria</taxon>
        <taxon>Caulobacterales</taxon>
        <taxon>Caulobacteraceae</taxon>
        <taxon>Phenylobacterium</taxon>
    </lineage>
</organism>
<evidence type="ECO:0000313" key="2">
    <source>
        <dbReference type="EMBL" id="MBR7617950.1"/>
    </source>
</evidence>